<protein>
    <submittedName>
        <fullName evidence="1">Uncharacterized protein</fullName>
    </submittedName>
</protein>
<gene>
    <name evidence="1" type="ORF">PYW08_010418</name>
</gene>
<proteinExistence type="predicted"/>
<sequence length="5118" mass="578648">MAEAEGGASEQDDVSFLRTEDMVCLSCTATGERVCLAAEGFGNRHCFLENIADKNIPPDLSQCVFVIEQALSVRALQELVTAAGSETGKGTGSGHRTLLYGNAILLRHLNSDMYLACLSTSSSQDKLAFDVGLQEHSQGEACWWTLHPASKQRSEGEKVRVGDDLILVSVATERYLHTTKENEVSIVNASFHVTHWSVQPYGTGISRMKYVGYVFGGDVLRFFHGGDECLTIPSTWTKDGGQNIVVYEGGSVMSQARSLWRLELARTKWAGGFINWYHPMRIRHITTGRYLGVNDQNELYLVSREEATTASCAFCLRQEKDDQKQVLEDKDLEVIGAPIIKYGDSTVIVQHSETGLWLSYKSYETKKKGLGKVEEKQAILHEEGKMDDGLDFSRSQEEESRTARVIRKCSSLFTKFINGLETLQENRRHSMFFASVNLGEMVMCLEDLINYFAQPDEDMEHEEKQNRFRALRNRQDLFQEEGILNLILEAIDKINVITSQGFLAGFLAGDESGQSWEMISGYLYQLLAAIIKGNHTNCAQFANSNRLNWLFSRLGSQASGEGTGMLDVLHCVLIDSPEALNMMRDEHIKVIISLLEKHGRDPKVLDVLCSLCVGNGVAVRSSQNNICDYLLPGKNLLLQTALVDHVSSVRPNIFVGRVEGSAVYRKWYFEVTMDHIEKTTHMMPHLRIGWANTTGYVPYPGGGEKWGGNGVGDDLYSFGFDGAYLWSGGRKTMVNRTHHEEPYIRKGDVIGCALDLTVPIINFMFNGVRVTGSFTNFNLEGMFFPVISCSSKLSCRFLLGGEHGRLRYAAPEGYSPLVESLLPQQILSLEPCFYFGNLSKRALAGPPLVQDDTAFVPTPVDTLQITLPSYVEQIRDKLAENIHEMWAMNKIEAGWMYGDQREDLHKIHPCLVPFERLPPAEKRYDIQLAVQTLKTILALGYYISLDKPPARIRNVRLPNEPFMQSNGYKPAPLDLSAVTLTPKMDELVDQLAENTHNLWARERIQQGWTYGLNEDPDMHRSPHLVPYPKVDDAIKKANRDTASETVRTLLVYGYNLDPPTGEQHEALLLEASKQKQADFRTYRAEKNYAVSSGKWYFEFEILTAGPMRVGWAHADMAPGMMLGQDENSWAFDGYNSIKVHAAASDTFGLQLKVGDIVGCFLDVTDQTISFSLNGELLMDALGGETTFADVQGDNFVPACTLGVGQKARLTYGQDVNTLKYFTTCGLQEGYEPFCVNMKRDVTHWYTKDQPIFENTDEMVDTRIDVTRIPAGSETPPCLKISHNTFETMEKANWEFLRLSLPVICHLEFIDEAEKARRWIEIKERQQILMKEAVEAQMPAHIDQIMRSGFTMNDIKGLHYEDNQEEMPSTSKVKRQPSRPPRKGSMTRGVSIQNYNNLQPGQVNGMNRSTSEAEMAKYELGGAQSLTPDDKKDKRGRSPFKFFRSKRGESNDRAKTRKSKTPDPFSDTEVSPERGPRRPNPQIKVSQSNAQMTTPTQDRKQMTTSTLAQSATETVGNEIFDAECLKLINEYFYGVRIFPGQDPTHVYIGWVTTQYHLHSKDFNQSKVTKSSVIITDDYDRVVENVNRQSCYMVRADELYNEVMAEATAKGASQGMFIGCSVDTSTGTVSFTCEGKDTSIKFKMEPETKLFPAIFVEATSKEILQIELGRSTTSLPLSAAVLPTSDKHVIPQFPPRLKVQCLKPHQWARVPNQSLQVHALKLSDIRGWSMLCEDAVSMLALHIPEEDRCIDILELIEMDKLLSFHSHTLTLYAALCYQSNYRAAHALCTHVDQKQLLYAIQSQYMSGPLRQGFYDLLIALHLESHATTMEACKNEFVIPLGPELKSLYEDPDMGHSLRSLQTESVRPQMKMTDIAESITEISNLYSPYFPLEVVREFVMQALAEAVETNQVHNRDPVGGSNENLFLPLIKLVDRLLLVGMMRDEDVEKLLIMTNPETWDPSFDKEGKDEHRKGLLHMKMAEGAKLQMCYLLQHLNDIQLRHRVEAIIAFAHDFVGDLQADQLRRYQEIKQSDLPSAVAAKKTREFRCPPREQMNAILSFKHLEESEDKDNCPCGEELIARMNEFHESLMAHVSLHALQEPDGEDNQEPEVKPGAFGKLYNIINTVKELEEEAKAIEEPIRKTPEEKFRKVLIQTIVNWAEESQIETPKLVREMFSLLVRQYDAVGELIRALEKTYVINAKTKLDVAEMWVGLSQIRALLPVQMSQEEEELMRKRLWKLVNNHTFFQHPDLIRVLRVHENVMAVMMNTLGRRAQAQSDAQPANPPVEADKQEKDTSHEMVVACCRFLCYFCRTGRQNQKAMFDHFDFLLENSNILLSRPSLRGSTPLDVAYSSLMENTELALALREHYLEKIAVYLSRCGLQSNSELVEKGYPDLGWDPVEGERYLDFLRFCVWVNGESVEENANLVIRLLIRRPECLGPALRGEGEGLLKAIVDANKMSERIADRRKLREMEQEGDVSFSHPLPESDEDEDYIDTGAAILNFYCTLVDLLGRCAPDAGVIALGKNESLRARAILRSLVPLEDLQGVLSLRFTLNNPAAGEERPKSDMPSGLIPGHKQSVGLFLERVYGIETQELFYKLLEEAFLPDLRAATMLDRNDGCESDMALSMNRYIGNSILPLLIKHAYFYNEAENYASLLDATLHTVYRLSKNRMLTKGQREAVSDFLVALTSAMQPAMLLKLLRKLTVDVSKLSEYTTVALRLLTLHYERCAKYYGSTGPGQGVYGASSDEEKRLTMMLFSNIFDSLSKMDYEPELFGKALPCLIAIGCALPPDYSLSKNYDDEFYGKEQVTGDLDNPQYDPQPINTSSVALNNDLNTIVQKFSEHYHDAWASRKIENGWVYGEGWSDSQKTHPRLKPYNMLNDYEKERYKEPVRESLKALLAIGWSVEHSEVDIPSTNRSSMRRQSKSGGRPPDIVTDSATPFNYNPHPVDMTNLTLSREMQNMAERLADNAHDIWAKKKKEELTTNGGGIHPQLVPYDLLTDKEKKKDRERSQEFLKYLQYQGYKLHRPSKAPQSDTEQTTTGVAIELRFAYSLLEKLIQYIDRATINMKLLKPSTTFSRRSSFKTSTRDIKFFSKVVLPLMEKYFSTHRNYFIAVATATNNVGAASLKEKEMVAALFCKLASLLRSRLAAFGPDVRITVRCLQVLVKGIDAKSLVKNCPEFIRTSMLTFFNNVADDVGHTIVNLQEGKYAHLRGTHLKTSTSLGYINGVLLPILTAKFDHLANCEYGADLLLDEIQVASYKMLGSLYALGTDASLTHDRKYLKTEIERHKPALGSCLGAFSSTFPVAFLEPHLNKHNQFSLLNRIADHSLEAQDIMQKMEQCMPTLETILGEVDQFVESDKTYNEAPHIIDVVLPLLCSYLPFWWAQGPDNVTPTGGNHVTMVTAEHMNQLLKNVLKLIKKNIGNENAPWMTRIATYTQQIIINSSEELLRDSFLPLAERVRKRTDNMFHKEESLRGFIKSSTDDTSQVESQIQEDWQLLVRDIYSFYPLLIKYVDLQRNHWLRNNVPEAEELYNHVAEIFNIWSKSQYFLKEEQNFISANEIDNMVLIMPTATRRVTAVTDGTPQAGGKKKKKHRDKKRDKDKEVQASLMVACLKRLLPVGLNLFAGREQELVQHCKDRFLKVGTLKKMSEQDVAEFAKTQLTLPDKIDPADEMSWQHYLYSKLGSKSKSNITVETAENKAKIIDDTVERIVAMSKVLFGLHMIDHPQQMSKNVYRSVVSIQRKRAVIACFRQTSLHSLPRHRACNIFARTYYELWLEEENIGQEVMIEDLTQSFEDAELKKSDVVEEGEKPDPLTQLVTTFCRGAMTERSGALQEDPLYMSYAHIIAKSCGEEEEEGGGEEEEGGGEAEAEDEGRASIHEQEMEKQKLLFHQARLADRGVAEMVLLHISASKGLPSEMVMKTLQLGISILRGGNIDIQMGMLNHLKDKKDVGFFTSIAGLMNSCSVLDLDAFERNTKAEGLGVGLEGAAGEKNMHDAEFTCALFRFIQLTCEGHNLDWQNYLRTQAGNTTTVNVVICTVDYLLRLQESIMDFYWHYSSKELIDPAGKANFFKAIGVASQVFNTLTEVIQGPCTQNQQALAHSRLWDAVGGFLFLFSHMQDKLSKHSSQVDLLKELLNLQKDMITMMLSMLEGNVVNGTIGKQMVDTLVESASNVELILKYFDMFLKLKDLTSSASFQEIDANNDGWVLPKDFKEKMEQQKSYTPEEIEFLLACCETNHDGKLDYIGFCDRFHEPAKEIGFNLAVLLTNLSEHMPNEPRLARFLETAGSVLNYFEPFLGRIEIMGGSKRIERVYFEIKESNIEQWEKPQIKESKRAFFYSIVTEGGDKEKLEAFVNFCEDAIFEMTHASGLMAASEETVGGTKNREASYMYMGDDDDERAGKDPFRRGLQSVKDGISTAFSSLSPSNIKQKIADMQQMPPAELAVGFFKMFFYLFYYIGYGVLVVVRYIFGVLLGLMRGPQTDEPPPEPTEEEKIGQLRHRLLATQSSRHLPALPPADDTGQLQVSAFGLDITKEDNGQIQVKPHESPSTSTPSSGEEAEVSPDEGTEHSEEQRPPSLIDLLGGEQAKKQAQERMEAQAAQQAAMSAIEAESKKAVQGPAPSALSQVDLSQYTRRAVSFLARNFYNLKYVALVLAFCINFVLLFYKVSTLDAEGGEGSGIGDIITGGGGGSGSGSGSGSGDGGSGESGEDDDPLEVVHIDEDFFYMEHVIKVAAALHSVVSLAILIGYYHLKVPLAIFKREKEIARKLEFDGLYIAEQPEDDDLKSHWDKLVISAKSFPVNYWDKFVKKKVRAKYSETYDFDSISNMLGMEKTSFTTQEEEGSKGLIHYIINIDWRYQVWKAGVTITDNSFLYSLWYFSFSVMGNFNNFFFAAHLLDVAVGFKTLRTILQSVTHNGKQLVLTVMLLTIIVYIYTVIAFNFFRKFYVQEEDDEVNRNCHDMLTCFVFNLYKGVRAGGGIGDELEPPDGDDSEVYRIIFDITFFFFIIVILLAILQGLIIDAFGELRDQLESVKEDMESNCFICGINKDYFDKVPHGFDTHVQREHNLANYMFFLMHLINKPDTEYTGQETYVWNMYTQRCWDFFPVGDCFRKQYEDLMGE</sequence>
<organism evidence="1 2">
    <name type="scientific">Mythimna loreyi</name>
    <dbReference type="NCBI Taxonomy" id="667449"/>
    <lineage>
        <taxon>Eukaryota</taxon>
        <taxon>Metazoa</taxon>
        <taxon>Ecdysozoa</taxon>
        <taxon>Arthropoda</taxon>
        <taxon>Hexapoda</taxon>
        <taxon>Insecta</taxon>
        <taxon>Pterygota</taxon>
        <taxon>Neoptera</taxon>
        <taxon>Endopterygota</taxon>
        <taxon>Lepidoptera</taxon>
        <taxon>Glossata</taxon>
        <taxon>Ditrysia</taxon>
        <taxon>Noctuoidea</taxon>
        <taxon>Noctuidae</taxon>
        <taxon>Noctuinae</taxon>
        <taxon>Hadenini</taxon>
        <taxon>Mythimna</taxon>
    </lineage>
</organism>
<dbReference type="EMBL" id="CM056802">
    <property type="protein sequence ID" value="KAJ8708052.1"/>
    <property type="molecule type" value="Genomic_DNA"/>
</dbReference>
<accession>A0ACC2Q884</accession>
<comment type="caution">
    <text evidence="1">The sequence shown here is derived from an EMBL/GenBank/DDBJ whole genome shotgun (WGS) entry which is preliminary data.</text>
</comment>
<evidence type="ECO:0000313" key="2">
    <source>
        <dbReference type="Proteomes" id="UP001231649"/>
    </source>
</evidence>
<keyword evidence="2" id="KW-1185">Reference proteome</keyword>
<dbReference type="Proteomes" id="UP001231649">
    <property type="component" value="Chromosome 26"/>
</dbReference>
<evidence type="ECO:0000313" key="1">
    <source>
        <dbReference type="EMBL" id="KAJ8708052.1"/>
    </source>
</evidence>
<reference evidence="1" key="1">
    <citation type="submission" date="2023-03" db="EMBL/GenBank/DDBJ databases">
        <title>Chromosome-level genomes of two armyworms, Mythimna separata and Mythimna loreyi, provide insights into the biosynthesis and reception of sex pheromones.</title>
        <authorList>
            <person name="Zhao H."/>
        </authorList>
    </citation>
    <scope>NUCLEOTIDE SEQUENCE</scope>
    <source>
        <strain evidence="1">BeijingLab</strain>
    </source>
</reference>
<name>A0ACC2Q884_9NEOP</name>